<evidence type="ECO:0000313" key="3">
    <source>
        <dbReference type="EMBL" id="KAF2651891.1"/>
    </source>
</evidence>
<proteinExistence type="predicted"/>
<keyword evidence="2" id="KW-1133">Transmembrane helix</keyword>
<name>A0A6A6SY10_9PLEO</name>
<gene>
    <name evidence="3" type="ORF">K491DRAFT_719390</name>
</gene>
<feature type="transmembrane region" description="Helical" evidence="2">
    <location>
        <begin position="572"/>
        <end position="594"/>
    </location>
</feature>
<dbReference type="PANTHER" id="PTHR35394">
    <property type="entry name" value="DUF3176 DOMAIN-CONTAINING PROTEIN"/>
    <property type="match status" value="1"/>
</dbReference>
<dbReference type="Pfam" id="PF11374">
    <property type="entry name" value="DUF3176"/>
    <property type="match status" value="1"/>
</dbReference>
<evidence type="ECO:0000313" key="4">
    <source>
        <dbReference type="Proteomes" id="UP000799324"/>
    </source>
</evidence>
<evidence type="ECO:0000256" key="1">
    <source>
        <dbReference type="SAM" id="MobiDB-lite"/>
    </source>
</evidence>
<sequence>MYRHLRKTSDTPHLSTSPTDDLSTNRRAESRSSIEYASIPLPQKRSSEMADTARSRIATAGWWWEIGAVIVALICTSLTVAILFYMNGKSLAAWKLPIQPNSLVSVFSSIAKSALLVPVAECLGQLKWTYLDTSESRSLSQVQAFDDASRGPWGAMTLFWKTRKEPTPILALLGASVTILLLAFEPFAQQVIQFSTRNAAMVNATGSAVVVDHLPNVDPKAAMTYANLQFKLGVNGLIDGRSDILRDDGECPTNECRLPDYESLAMCATCQTEELNLDATPEGCLVNLTLAYDNDSIKYGDFRNISWQEFSAHYKNYTASVPAAISEDPGSVNISAKCVLRREDGLPATFTFIKVRDLFYTALDLNEDGLNTTGSFGTTNYTNNPEENTLGSRLNGCISAPRGPWIMAVTRVSLVAPFICIESVSDVTESAVDILKNFDFKVAWCNLDVCAQRYKNVTILNGNLEAMNTISEPLEKLNVSSPAGDYSLRTQAADSPTYTIGNDSTTWYANIVYDFAFDQRGLDDYFLMGADYLGGFQILGKVSTMLMQSRDSHSDLIYGSAYGLETFVRVRWGWFAMPLALEFLATLFLLLTALQSARKSYLFKSSPLALLFHGFEETKSNHQVVKDAQGRGAMTTKTRRDLHKRAEKYQVRLGADNNGDLRIMKVEEDRADQ</sequence>
<dbReference type="InterPro" id="IPR021514">
    <property type="entry name" value="DUF3176"/>
</dbReference>
<feature type="transmembrane region" description="Helical" evidence="2">
    <location>
        <begin position="62"/>
        <end position="86"/>
    </location>
</feature>
<feature type="region of interest" description="Disordered" evidence="1">
    <location>
        <begin position="1"/>
        <end position="31"/>
    </location>
</feature>
<protein>
    <submittedName>
        <fullName evidence="3">Uncharacterized protein</fullName>
    </submittedName>
</protein>
<keyword evidence="2" id="KW-0812">Transmembrane</keyword>
<keyword evidence="2" id="KW-0472">Membrane</keyword>
<keyword evidence="4" id="KW-1185">Reference proteome</keyword>
<dbReference type="PANTHER" id="PTHR35394:SF5">
    <property type="entry name" value="DUF3176 DOMAIN-CONTAINING PROTEIN"/>
    <property type="match status" value="1"/>
</dbReference>
<organism evidence="3 4">
    <name type="scientific">Lophiostoma macrostomum CBS 122681</name>
    <dbReference type="NCBI Taxonomy" id="1314788"/>
    <lineage>
        <taxon>Eukaryota</taxon>
        <taxon>Fungi</taxon>
        <taxon>Dikarya</taxon>
        <taxon>Ascomycota</taxon>
        <taxon>Pezizomycotina</taxon>
        <taxon>Dothideomycetes</taxon>
        <taxon>Pleosporomycetidae</taxon>
        <taxon>Pleosporales</taxon>
        <taxon>Lophiostomataceae</taxon>
        <taxon>Lophiostoma</taxon>
    </lineage>
</organism>
<evidence type="ECO:0000256" key="2">
    <source>
        <dbReference type="SAM" id="Phobius"/>
    </source>
</evidence>
<reference evidence="3" key="1">
    <citation type="journal article" date="2020" name="Stud. Mycol.">
        <title>101 Dothideomycetes genomes: a test case for predicting lifestyles and emergence of pathogens.</title>
        <authorList>
            <person name="Haridas S."/>
            <person name="Albert R."/>
            <person name="Binder M."/>
            <person name="Bloem J."/>
            <person name="Labutti K."/>
            <person name="Salamov A."/>
            <person name="Andreopoulos B."/>
            <person name="Baker S."/>
            <person name="Barry K."/>
            <person name="Bills G."/>
            <person name="Bluhm B."/>
            <person name="Cannon C."/>
            <person name="Castanera R."/>
            <person name="Culley D."/>
            <person name="Daum C."/>
            <person name="Ezra D."/>
            <person name="Gonzalez J."/>
            <person name="Henrissat B."/>
            <person name="Kuo A."/>
            <person name="Liang C."/>
            <person name="Lipzen A."/>
            <person name="Lutzoni F."/>
            <person name="Magnuson J."/>
            <person name="Mondo S."/>
            <person name="Nolan M."/>
            <person name="Ohm R."/>
            <person name="Pangilinan J."/>
            <person name="Park H.-J."/>
            <person name="Ramirez L."/>
            <person name="Alfaro M."/>
            <person name="Sun H."/>
            <person name="Tritt A."/>
            <person name="Yoshinaga Y."/>
            <person name="Zwiers L.-H."/>
            <person name="Turgeon B."/>
            <person name="Goodwin S."/>
            <person name="Spatafora J."/>
            <person name="Crous P."/>
            <person name="Grigoriev I."/>
        </authorList>
    </citation>
    <scope>NUCLEOTIDE SEQUENCE</scope>
    <source>
        <strain evidence="3">CBS 122681</strain>
    </source>
</reference>
<accession>A0A6A6SY10</accession>
<dbReference type="AlphaFoldDB" id="A0A6A6SY10"/>
<dbReference type="Proteomes" id="UP000799324">
    <property type="component" value="Unassembled WGS sequence"/>
</dbReference>
<dbReference type="EMBL" id="MU004414">
    <property type="protein sequence ID" value="KAF2651891.1"/>
    <property type="molecule type" value="Genomic_DNA"/>
</dbReference>
<dbReference type="OrthoDB" id="5376804at2759"/>
<feature type="compositionally biased region" description="Polar residues" evidence="1">
    <location>
        <begin position="11"/>
        <end position="22"/>
    </location>
</feature>